<keyword evidence="2" id="KW-1185">Reference proteome</keyword>
<dbReference type="EMBL" id="CP001700">
    <property type="protein sequence ID" value="ACU71893.1"/>
    <property type="molecule type" value="Genomic_DNA"/>
</dbReference>
<proteinExistence type="predicted"/>
<sequence>MSYDNRFSGAITITPPLTWSEIEAGPALRDLKLEIRERRTVSDDGDTETVRRTADRILPRVRTFSGTHVLEDLQAIVAHYEGHEFGGFIQMQPDPGFDDPIPTRYMVHGREVVEVRAVLVWPGEGDEEELLEILADAGDGGTYVVKCAGDFDRPQGVPVEDTDLPEQLLAWRDAAVKAATDETLREARALARECKDVLDAMPVGLDELLGIDFEDLPDWFTDPSGDGA</sequence>
<dbReference type="KEGG" id="cai:Caci_2984"/>
<dbReference type="STRING" id="479433.Caci_2984"/>
<evidence type="ECO:0000313" key="1">
    <source>
        <dbReference type="EMBL" id="ACU71893.1"/>
    </source>
</evidence>
<dbReference type="eggNOG" id="ENOG502ZRFK">
    <property type="taxonomic scope" value="Bacteria"/>
</dbReference>
<organism evidence="1 2">
    <name type="scientific">Catenulispora acidiphila (strain DSM 44928 / JCM 14897 / NBRC 102108 / NRRL B-24433 / ID139908)</name>
    <dbReference type="NCBI Taxonomy" id="479433"/>
    <lineage>
        <taxon>Bacteria</taxon>
        <taxon>Bacillati</taxon>
        <taxon>Actinomycetota</taxon>
        <taxon>Actinomycetes</taxon>
        <taxon>Catenulisporales</taxon>
        <taxon>Catenulisporaceae</taxon>
        <taxon>Catenulispora</taxon>
    </lineage>
</organism>
<dbReference type="RefSeq" id="WP_012787186.1">
    <property type="nucleotide sequence ID" value="NC_013131.1"/>
</dbReference>
<reference evidence="1 2" key="1">
    <citation type="journal article" date="2009" name="Stand. Genomic Sci.">
        <title>Complete genome sequence of Catenulispora acidiphila type strain (ID 139908).</title>
        <authorList>
            <person name="Copeland A."/>
            <person name="Lapidus A."/>
            <person name="Glavina Del Rio T."/>
            <person name="Nolan M."/>
            <person name="Lucas S."/>
            <person name="Chen F."/>
            <person name="Tice H."/>
            <person name="Cheng J.F."/>
            <person name="Bruce D."/>
            <person name="Goodwin L."/>
            <person name="Pitluck S."/>
            <person name="Mikhailova N."/>
            <person name="Pati A."/>
            <person name="Ivanova N."/>
            <person name="Mavromatis K."/>
            <person name="Chen A."/>
            <person name="Palaniappan K."/>
            <person name="Chain P."/>
            <person name="Land M."/>
            <person name="Hauser L."/>
            <person name="Chang Y.J."/>
            <person name="Jeffries C.D."/>
            <person name="Chertkov O."/>
            <person name="Brettin T."/>
            <person name="Detter J.C."/>
            <person name="Han C."/>
            <person name="Ali Z."/>
            <person name="Tindall B.J."/>
            <person name="Goker M."/>
            <person name="Bristow J."/>
            <person name="Eisen J.A."/>
            <person name="Markowitz V."/>
            <person name="Hugenholtz P."/>
            <person name="Kyrpides N.C."/>
            <person name="Klenk H.P."/>
        </authorList>
    </citation>
    <scope>NUCLEOTIDE SEQUENCE [LARGE SCALE GENOMIC DNA]</scope>
    <source>
        <strain evidence="2">DSM 44928 / JCM 14897 / NBRC 102108 / NRRL B-24433 / ID139908</strain>
    </source>
</reference>
<gene>
    <name evidence="1" type="ordered locus">Caci_2984</name>
</gene>
<dbReference type="Proteomes" id="UP000000851">
    <property type="component" value="Chromosome"/>
</dbReference>
<dbReference type="AlphaFoldDB" id="C7Q301"/>
<evidence type="ECO:0000313" key="2">
    <source>
        <dbReference type="Proteomes" id="UP000000851"/>
    </source>
</evidence>
<name>C7Q301_CATAD</name>
<accession>C7Q301</accession>
<dbReference type="InterPro" id="IPR045779">
    <property type="entry name" value="DUF6205"/>
</dbReference>
<protein>
    <submittedName>
        <fullName evidence="1">Uncharacterized protein</fullName>
    </submittedName>
</protein>
<dbReference type="Pfam" id="PF19708">
    <property type="entry name" value="DUF6205"/>
    <property type="match status" value="1"/>
</dbReference>
<dbReference type="InParanoid" id="C7Q301"/>
<dbReference type="HOGENOM" id="CLU_1213027_0_0_11"/>
<dbReference type="OrthoDB" id="3536778at2"/>